<dbReference type="Gene3D" id="2.160.20.10">
    <property type="entry name" value="Single-stranded right-handed beta-helix, Pectin lyase-like"/>
    <property type="match status" value="3"/>
</dbReference>
<feature type="region of interest" description="Disordered" evidence="1">
    <location>
        <begin position="683"/>
        <end position="702"/>
    </location>
</feature>
<evidence type="ECO:0000256" key="1">
    <source>
        <dbReference type="SAM" id="MobiDB-lite"/>
    </source>
</evidence>
<dbReference type="SUPFAM" id="SSF51126">
    <property type="entry name" value="Pectin lyase-like"/>
    <property type="match status" value="1"/>
</dbReference>
<dbReference type="Proteomes" id="UP001139103">
    <property type="component" value="Unassembled WGS sequence"/>
</dbReference>
<organism evidence="3 4">
    <name type="scientific">Blastopirellula sediminis</name>
    <dbReference type="NCBI Taxonomy" id="2894196"/>
    <lineage>
        <taxon>Bacteria</taxon>
        <taxon>Pseudomonadati</taxon>
        <taxon>Planctomycetota</taxon>
        <taxon>Planctomycetia</taxon>
        <taxon>Pirellulales</taxon>
        <taxon>Pirellulaceae</taxon>
        <taxon>Blastopirellula</taxon>
    </lineage>
</organism>
<gene>
    <name evidence="3" type="ORF">LOC68_03140</name>
</gene>
<sequence length="790" mass="87050">MRSLPSFVLSLFLLSIASTQCLAAELFVSPSGDDAQPGTKEKPLRTLAAAQTAVRKLKTDQAVTVTIRGGRYELAKPLIFTPEDNGTKNHPILWQAAAGEEVVLSGGQTLQLTWQAYRNGIFSAALPEGVTVDQLFLNGERLTLARYPNFDPHVSIFNGYAADAIDPQRIAHWSDPTTGIFHAMHPGKWGGFSYWIKGKKGDGTLELEGGWQGNRPGDPHKQFRFIENIFEELDAPGEWFADKKTRTLYVYPPQGVDLSTAVVQAVSLRSLIELRGSLATPVEWITFRGLTFTQTARTFMETREPLLRTDWTIYRGGALLLDGTEDCQVDDCDFDQVGGNAIFVNNYNRRVTVQNCRIERSGAGGVTFVGDPAAVRSPLFRYEERQPLAEIDLTPGPKTENYPADCLVEDCLITQVGRFEKQSTGVGIDMAARITVRHCSIYDVPRAGINIGDGCWGGHLVEFCDVFDTVLETGDHGAFNSWGRDRFWLSNAKEVNARVAAHPELPLLDVVEPIVLRNNRWRCDHGWDIDLDDGSSNYHIYNNLCLSGGIKNREGYRRTVENNIAVGNGFHPHVWYANSHDRFERNIVFRKHAPIGMPAAWGDSIDRNLLHSEAAKSPEPAKVLQASSKQDADSISANALFVDPAHGDFTVQSDSPALKLGFQNFPMNQFGVRTAKLKALARTPSFSSGKEEKSKRDQRRSKWQDLTVRNVIGLGDQSAFGLPSEAGMIVVAAPANSALAKAGVQVGDVIIECDGKEIAEIAKLPKSITSMKTITIWRNQQAVVLQLAGA</sequence>
<dbReference type="InterPro" id="IPR011050">
    <property type="entry name" value="Pectin_lyase_fold/virulence"/>
</dbReference>
<feature type="compositionally biased region" description="Basic and acidic residues" evidence="1">
    <location>
        <begin position="689"/>
        <end position="702"/>
    </location>
</feature>
<dbReference type="SMART" id="SM00710">
    <property type="entry name" value="PbH1"/>
    <property type="match status" value="4"/>
</dbReference>
<dbReference type="PANTHER" id="PTHR36453:SF1">
    <property type="entry name" value="RIGHT HANDED BETA HELIX DOMAIN-CONTAINING PROTEIN"/>
    <property type="match status" value="1"/>
</dbReference>
<keyword evidence="4" id="KW-1185">Reference proteome</keyword>
<dbReference type="InterPro" id="IPR036034">
    <property type="entry name" value="PDZ_sf"/>
</dbReference>
<evidence type="ECO:0000313" key="4">
    <source>
        <dbReference type="Proteomes" id="UP001139103"/>
    </source>
</evidence>
<evidence type="ECO:0000313" key="3">
    <source>
        <dbReference type="EMBL" id="MCC9627380.1"/>
    </source>
</evidence>
<comment type="caution">
    <text evidence="3">The sequence shown here is derived from an EMBL/GenBank/DDBJ whole genome shotgun (WGS) entry which is preliminary data.</text>
</comment>
<feature type="signal peptide" evidence="2">
    <location>
        <begin position="1"/>
        <end position="23"/>
    </location>
</feature>
<dbReference type="InterPro" id="IPR012334">
    <property type="entry name" value="Pectin_lyas_fold"/>
</dbReference>
<dbReference type="AlphaFoldDB" id="A0A9X1MJC2"/>
<dbReference type="SUPFAM" id="SSF50156">
    <property type="entry name" value="PDZ domain-like"/>
    <property type="match status" value="1"/>
</dbReference>
<protein>
    <submittedName>
        <fullName evidence="3">Right-handed parallel beta-helix repeat-containing protein</fullName>
    </submittedName>
</protein>
<accession>A0A9X1MJC2</accession>
<dbReference type="EMBL" id="JAJKFT010000002">
    <property type="protein sequence ID" value="MCC9627380.1"/>
    <property type="molecule type" value="Genomic_DNA"/>
</dbReference>
<keyword evidence="2" id="KW-0732">Signal</keyword>
<dbReference type="RefSeq" id="WP_230215691.1">
    <property type="nucleotide sequence ID" value="NZ_JAJKFT010000002.1"/>
</dbReference>
<name>A0A9X1MJC2_9BACT</name>
<evidence type="ECO:0000256" key="2">
    <source>
        <dbReference type="SAM" id="SignalP"/>
    </source>
</evidence>
<feature type="chain" id="PRO_5040883848" evidence="2">
    <location>
        <begin position="24"/>
        <end position="790"/>
    </location>
</feature>
<dbReference type="InterPro" id="IPR006626">
    <property type="entry name" value="PbH1"/>
</dbReference>
<dbReference type="Gene3D" id="2.30.42.10">
    <property type="match status" value="1"/>
</dbReference>
<reference evidence="3" key="1">
    <citation type="submission" date="2021-11" db="EMBL/GenBank/DDBJ databases">
        <title>Genome sequence.</title>
        <authorList>
            <person name="Sun Q."/>
        </authorList>
    </citation>
    <scope>NUCLEOTIDE SEQUENCE</scope>
    <source>
        <strain evidence="3">JC732</strain>
    </source>
</reference>
<dbReference type="PANTHER" id="PTHR36453">
    <property type="entry name" value="SECRETED PROTEIN-RELATED"/>
    <property type="match status" value="1"/>
</dbReference>
<proteinExistence type="predicted"/>